<evidence type="ECO:0000313" key="9">
    <source>
        <dbReference type="Proteomes" id="UP000011519"/>
    </source>
</evidence>
<comment type="caution">
    <text evidence="8">The sequence shown here is derived from an EMBL/GenBank/DDBJ whole genome shotgun (WGS) entry which is preliminary data.</text>
</comment>
<feature type="compositionally biased region" description="Acidic residues" evidence="5">
    <location>
        <begin position="373"/>
        <end position="393"/>
    </location>
</feature>
<evidence type="ECO:0000256" key="2">
    <source>
        <dbReference type="ARBA" id="ARBA00022692"/>
    </source>
</evidence>
<protein>
    <submittedName>
        <fullName evidence="8">HTTM domain protein</fullName>
    </submittedName>
</protein>
<dbReference type="InterPro" id="IPR052964">
    <property type="entry name" value="Sporulation_signal_mat"/>
</dbReference>
<feature type="region of interest" description="Disordered" evidence="5">
    <location>
        <begin position="358"/>
        <end position="429"/>
    </location>
</feature>
<evidence type="ECO:0000256" key="6">
    <source>
        <dbReference type="SAM" id="Phobius"/>
    </source>
</evidence>
<dbReference type="SMART" id="SM00752">
    <property type="entry name" value="HTTM"/>
    <property type="match status" value="1"/>
</dbReference>
<evidence type="ECO:0000259" key="7">
    <source>
        <dbReference type="SMART" id="SM00752"/>
    </source>
</evidence>
<keyword evidence="9" id="KW-1185">Reference proteome</keyword>
<dbReference type="PANTHER" id="PTHR39535:SF2">
    <property type="entry name" value="HTTM DOMAIN-CONTAINING PROTEIN"/>
    <property type="match status" value="1"/>
</dbReference>
<dbReference type="RefSeq" id="WP_006652014.1">
    <property type="nucleotide sequence ID" value="NZ_AOIM01000012.1"/>
</dbReference>
<name>M0A674_9EURY</name>
<dbReference type="AlphaFoldDB" id="M0A674"/>
<feature type="transmembrane region" description="Helical" evidence="6">
    <location>
        <begin position="433"/>
        <end position="455"/>
    </location>
</feature>
<feature type="transmembrane region" description="Helical" evidence="6">
    <location>
        <begin position="161"/>
        <end position="181"/>
    </location>
</feature>
<dbReference type="STRING" id="1227493.C483_03820"/>
<dbReference type="InterPro" id="IPR011020">
    <property type="entry name" value="HTTM-like"/>
</dbReference>
<evidence type="ECO:0000256" key="3">
    <source>
        <dbReference type="ARBA" id="ARBA00022989"/>
    </source>
</evidence>
<evidence type="ECO:0000256" key="5">
    <source>
        <dbReference type="SAM" id="MobiDB-lite"/>
    </source>
</evidence>
<dbReference type="Proteomes" id="UP000011519">
    <property type="component" value="Unassembled WGS sequence"/>
</dbReference>
<dbReference type="PANTHER" id="PTHR39535">
    <property type="entry name" value="SPORULATION-DELAYING PROTEIN SDPB"/>
    <property type="match status" value="1"/>
</dbReference>
<feature type="transmembrane region" description="Helical" evidence="6">
    <location>
        <begin position="111"/>
        <end position="129"/>
    </location>
</feature>
<dbReference type="OrthoDB" id="327281at2157"/>
<feature type="transmembrane region" description="Helical" evidence="6">
    <location>
        <begin position="295"/>
        <end position="315"/>
    </location>
</feature>
<feature type="transmembrane region" description="Helical" evidence="6">
    <location>
        <begin position="56"/>
        <end position="74"/>
    </location>
</feature>
<proteinExistence type="predicted"/>
<dbReference type="InterPro" id="IPR053934">
    <property type="entry name" value="HTTM_dom"/>
</dbReference>
<sequence length="620" mass="67796">MSNRQSQSDSQSPTPASSSAPSQSPATSSTGRDRLDRGLEWLGSALQRRIAIDRRALAVFRIALGLLLIVDLAMRARQLELFYTDAGVLPLAALFSDYSSVYSLHALSGSAWVQGILFLIAGLFAFALILGYRTRFVTIVSWLLLVSLHIRNPMVLNGGDILLRLLLLWSVFLPLGSRWSVDARRFDTPRRGETTLATIGTIAILVQVLLMYVTNAIHKTRSDPWMEGNAVVHIFQADHLTILLGNTLADATALLELFTYAWMVMIVISPLLLLLTGIPRALLATGFVGMHLGMLVTLRIDLFPLIVVAGLLLFYPPVIWDWVERLAQRIGLASPLRGVLEWCQTTLPVVPIRVPGAGGAEPVRTDGAGTGDGDGDGDDDPDGDADGDENENEDANKSESEAGNHDETGAAHDDETASGDPKPQPDTDPLTTAIGYGRLVAVTVIPWLLLVLVILSNAEAVDYTEVPDPGDQVLDTLQADQSWRMFAPNPTSTAQWFVVPGELADGSEVDALHGSEVDWDRPPNVDETYDTSRERKYLSNMRFAGNENHHSYFANHLCERWNSDDSSPDLDSLTVYGMSDRSGPYEDEPDIAEIEIIEYDCSGEFIQDDDDDGPDVTILS</sequence>
<accession>M0A674</accession>
<keyword evidence="2 6" id="KW-0812">Transmembrane</keyword>
<feature type="transmembrane region" description="Helical" evidence="6">
    <location>
        <begin position="193"/>
        <end position="213"/>
    </location>
</feature>
<organism evidence="8 9">
    <name type="scientific">Natrialba hulunbeirensis JCM 10989</name>
    <dbReference type="NCBI Taxonomy" id="1227493"/>
    <lineage>
        <taxon>Archaea</taxon>
        <taxon>Methanobacteriati</taxon>
        <taxon>Methanobacteriota</taxon>
        <taxon>Stenosarchaea group</taxon>
        <taxon>Halobacteria</taxon>
        <taxon>Halobacteriales</taxon>
        <taxon>Natrialbaceae</taxon>
        <taxon>Natrialba</taxon>
    </lineage>
</organism>
<dbReference type="Pfam" id="PF05090">
    <property type="entry name" value="HTTM"/>
    <property type="match status" value="1"/>
</dbReference>
<evidence type="ECO:0000313" key="8">
    <source>
        <dbReference type="EMBL" id="ELY94260.1"/>
    </source>
</evidence>
<feature type="transmembrane region" description="Helical" evidence="6">
    <location>
        <begin position="260"/>
        <end position="283"/>
    </location>
</feature>
<dbReference type="GO" id="GO:0012505">
    <property type="term" value="C:endomembrane system"/>
    <property type="evidence" value="ECO:0007669"/>
    <property type="project" value="UniProtKB-SubCell"/>
</dbReference>
<dbReference type="PATRIC" id="fig|1227493.4.peg.729"/>
<feature type="region of interest" description="Disordered" evidence="5">
    <location>
        <begin position="1"/>
        <end position="34"/>
    </location>
</feature>
<feature type="domain" description="HTTM-like" evidence="7">
    <location>
        <begin position="49"/>
        <end position="319"/>
    </location>
</feature>
<dbReference type="EMBL" id="AOIM01000012">
    <property type="protein sequence ID" value="ELY94260.1"/>
    <property type="molecule type" value="Genomic_DNA"/>
</dbReference>
<evidence type="ECO:0000256" key="4">
    <source>
        <dbReference type="ARBA" id="ARBA00023136"/>
    </source>
</evidence>
<comment type="subcellular location">
    <subcellularLocation>
        <location evidence="1">Endomembrane system</location>
        <topology evidence="1">Multi-pass membrane protein</topology>
    </subcellularLocation>
</comment>
<keyword evidence="4 6" id="KW-0472">Membrane</keyword>
<feature type="compositionally biased region" description="Low complexity" evidence="5">
    <location>
        <begin position="1"/>
        <end position="30"/>
    </location>
</feature>
<gene>
    <name evidence="8" type="ORF">C483_03820</name>
</gene>
<evidence type="ECO:0000256" key="1">
    <source>
        <dbReference type="ARBA" id="ARBA00004127"/>
    </source>
</evidence>
<keyword evidence="3 6" id="KW-1133">Transmembrane helix</keyword>
<reference evidence="8 9" key="1">
    <citation type="journal article" date="2014" name="PLoS Genet.">
        <title>Phylogenetically driven sequencing of extremely halophilic archaea reveals strategies for static and dynamic osmo-response.</title>
        <authorList>
            <person name="Becker E.A."/>
            <person name="Seitzer P.M."/>
            <person name="Tritt A."/>
            <person name="Larsen D."/>
            <person name="Krusor M."/>
            <person name="Yao A.I."/>
            <person name="Wu D."/>
            <person name="Madern D."/>
            <person name="Eisen J.A."/>
            <person name="Darling A.E."/>
            <person name="Facciotti M.T."/>
        </authorList>
    </citation>
    <scope>NUCLEOTIDE SEQUENCE [LARGE SCALE GENOMIC DNA]</scope>
    <source>
        <strain evidence="8 9">JCM 10989</strain>
    </source>
</reference>
<feature type="compositionally biased region" description="Basic and acidic residues" evidence="5">
    <location>
        <begin position="394"/>
        <end position="415"/>
    </location>
</feature>